<keyword evidence="2" id="KW-1185">Reference proteome</keyword>
<protein>
    <submittedName>
        <fullName evidence="1">Uncharacterized protein</fullName>
    </submittedName>
</protein>
<evidence type="ECO:0000313" key="2">
    <source>
        <dbReference type="Proteomes" id="UP000830395"/>
    </source>
</evidence>
<dbReference type="EMBL" id="CM040980">
    <property type="protein sequence ID" value="MCJ8733206.1"/>
    <property type="molecule type" value="Genomic_DNA"/>
</dbReference>
<evidence type="ECO:0000313" key="1">
    <source>
        <dbReference type="EMBL" id="MCJ8733206.1"/>
    </source>
</evidence>
<comment type="caution">
    <text evidence="1">The sequence shown here is derived from an EMBL/GenBank/DDBJ whole genome shotgun (WGS) entry which is preliminary data.</text>
</comment>
<reference evidence="1" key="1">
    <citation type="submission" date="2020-02" db="EMBL/GenBank/DDBJ databases">
        <title>Genome sequencing of the panga catfish, Pangasius djambal.</title>
        <authorList>
            <person name="Wen M."/>
            <person name="Zahm M."/>
            <person name="Roques C."/>
            <person name="Cabau C."/>
            <person name="Klopp C."/>
            <person name="Donnadieu C."/>
            <person name="Jouanno E."/>
            <person name="Avarre J.-C."/>
            <person name="Campet M."/>
            <person name="Ha T."/>
            <person name="Dugue R."/>
            <person name="Lampietro C."/>
            <person name="Louis A."/>
            <person name="Herpin A."/>
            <person name="Echchiki A."/>
            <person name="Berthelot C."/>
            <person name="Parey E."/>
            <person name="Roest-Crollius H."/>
            <person name="Braasch I."/>
            <person name="Postlethwait J.H."/>
            <person name="Bobe J."/>
            <person name="Montfort J."/>
            <person name="Bouchez O."/>
            <person name="Begum T."/>
            <person name="Schartl M."/>
            <person name="Gustiano R."/>
            <person name="Guiguen Y."/>
        </authorList>
    </citation>
    <scope>NUCLEOTIDE SEQUENCE</scope>
    <source>
        <strain evidence="1">Pdj_M5554</strain>
    </source>
</reference>
<organism evidence="1 2">
    <name type="scientific">Pangasius djambal</name>
    <dbReference type="NCBI Taxonomy" id="1691987"/>
    <lineage>
        <taxon>Eukaryota</taxon>
        <taxon>Metazoa</taxon>
        <taxon>Chordata</taxon>
        <taxon>Craniata</taxon>
        <taxon>Vertebrata</taxon>
        <taxon>Euteleostomi</taxon>
        <taxon>Actinopterygii</taxon>
        <taxon>Neopterygii</taxon>
        <taxon>Teleostei</taxon>
        <taxon>Ostariophysi</taxon>
        <taxon>Siluriformes</taxon>
        <taxon>Pangasiidae</taxon>
        <taxon>Pangasius</taxon>
    </lineage>
</organism>
<name>A0ACC5YBY1_9TELE</name>
<proteinExistence type="predicted"/>
<dbReference type="Proteomes" id="UP000830395">
    <property type="component" value="Chromosome 6"/>
</dbReference>
<gene>
    <name evidence="1" type="ORF">PDJAM_G00220570</name>
</gene>
<accession>A0ACC5YBY1</accession>
<sequence length="857" mass="95930">MTDFGVSVQQLNDLLSDENGHFSMPSRDFNEVYPRILLGNESVARNVILLQQLRVTHVLNVAEGDSYMHVKTGAEYYVGTGIIYHGIPANDMDYFNLSIYFEECADFIAQALAYKGDRGKVYVHCQKGYSRSAAVVVAYLMLRHKLDVRAALATEIRIHITAAFKTALICSVMGEFKVHRVRFFDYMPSAVHALAFETQRERIAVARADGSVEIFNVADNFFQEKVIPGRETRVSEALAWVGERLFSAGLNGEIVEYDVDNNKVKYTLDAYGGPIWTIASNKQGTHLAVGCEDGTVKLFEVCEGRIQFEKNLAKQKGRIISLSWHPSGLRIAAGMMDMIRVFDTETGQSVHRMLMERGIGTAKSKECVVWSVVYLTDGTIVSGDSSGKVKIWDDHTGTLVKSHQVTKWDVLTLSASQDETSVVAGTSEGTVIQFQFLSMVLGQEEKGWVRTRTFKNHKHDVRAVLEINTAIVSGGMDTQIVMRPLLDKIEVKTTATAFRKIQFPHRSLVSCAKKTSLLLFQYPTHLELWRLGESDGTGMPGSSLPIKRKPEKLLHLKTKGEEHICCSAVSPCGEWIAYSTVASLRLYRLHCDNNNVSITKVSKLPKILSSANQLCFSSDSSRLFVASTCSTVHVAALSQTECKFVTTLKSKSGSGQAIHLLAASEDGKWLATANSTHEVHVYNLKKMKVHCTVPVYSSGVSAMAIHPTTNNLFMVHADQQLFEYSIEQKQYTDWSRLVQRNGLHHVWLERDTPVTNVTFSRKNPAHVILHDMYMLCIIDQTLPLPDNKSQFYNQLTLRSLPEKERKSQSHAFKVSKTYKELLFAGLMEDQSLVVVERPLLDITAQLPPPVRQKKFAT</sequence>